<dbReference type="PRINTS" id="PR00870">
    <property type="entry name" value="DNAPOLXBETA"/>
</dbReference>
<dbReference type="InterPro" id="IPR001357">
    <property type="entry name" value="BRCT_dom"/>
</dbReference>
<dbReference type="InterPro" id="IPR036420">
    <property type="entry name" value="BRCT_dom_sf"/>
</dbReference>
<evidence type="ECO:0000256" key="7">
    <source>
        <dbReference type="ARBA" id="ARBA00022705"/>
    </source>
</evidence>
<dbReference type="SMART" id="SM00483">
    <property type="entry name" value="POLXc"/>
    <property type="match status" value="1"/>
</dbReference>
<evidence type="ECO:0000256" key="4">
    <source>
        <dbReference type="ARBA" id="ARBA00022634"/>
    </source>
</evidence>
<dbReference type="Gene3D" id="1.10.150.110">
    <property type="entry name" value="DNA polymerase beta, N-terminal domain-like"/>
    <property type="match status" value="1"/>
</dbReference>
<evidence type="ECO:0000256" key="12">
    <source>
        <dbReference type="ARBA" id="ARBA00049244"/>
    </source>
</evidence>
<dbReference type="InterPro" id="IPR002054">
    <property type="entry name" value="DNA-dir_DNA_pol_X"/>
</dbReference>
<comment type="catalytic activity">
    <reaction evidence="12">
        <text>DNA(n) + a 2'-deoxyribonucleoside 5'-triphosphate = DNA(n+1) + diphosphate</text>
        <dbReference type="Rhea" id="RHEA:22508"/>
        <dbReference type="Rhea" id="RHEA-COMP:17339"/>
        <dbReference type="Rhea" id="RHEA-COMP:17340"/>
        <dbReference type="ChEBI" id="CHEBI:33019"/>
        <dbReference type="ChEBI" id="CHEBI:61560"/>
        <dbReference type="ChEBI" id="CHEBI:173112"/>
        <dbReference type="EC" id="2.7.7.7"/>
    </reaction>
</comment>
<accession>A0A0G4NYU5</accession>
<evidence type="ECO:0000256" key="1">
    <source>
        <dbReference type="ARBA" id="ARBA00001936"/>
    </source>
</evidence>
<name>A0A0G4NYU5_PENC3</name>
<comment type="cofactor">
    <cofactor evidence="1">
        <name>Mn(2+)</name>
        <dbReference type="ChEBI" id="CHEBI:29035"/>
    </cofactor>
</comment>
<evidence type="ECO:0000256" key="11">
    <source>
        <dbReference type="ARBA" id="ARBA00023239"/>
    </source>
</evidence>
<proteinExistence type="predicted"/>
<evidence type="ECO:0000259" key="15">
    <source>
        <dbReference type="PROSITE" id="PS50172"/>
    </source>
</evidence>
<dbReference type="Gene3D" id="3.30.460.10">
    <property type="entry name" value="Beta Polymerase, domain 2"/>
    <property type="match status" value="1"/>
</dbReference>
<dbReference type="CDD" id="cd00141">
    <property type="entry name" value="NT_POLXc"/>
    <property type="match status" value="1"/>
</dbReference>
<dbReference type="Pfam" id="PF10391">
    <property type="entry name" value="DNA_pol_lambd_f"/>
    <property type="match status" value="1"/>
</dbReference>
<evidence type="ECO:0000313" key="16">
    <source>
        <dbReference type="EMBL" id="CRL19221.1"/>
    </source>
</evidence>
<keyword evidence="6" id="KW-0548">Nucleotidyltransferase</keyword>
<dbReference type="InterPro" id="IPR002008">
    <property type="entry name" value="DNA_pol_X_beta-like"/>
</dbReference>
<dbReference type="PANTHER" id="PTHR11276">
    <property type="entry name" value="DNA POLYMERASE TYPE-X FAMILY MEMBER"/>
    <property type="match status" value="1"/>
</dbReference>
<dbReference type="SUPFAM" id="SSF47802">
    <property type="entry name" value="DNA polymerase beta, N-terminal domain-like"/>
    <property type="match status" value="1"/>
</dbReference>
<dbReference type="SUPFAM" id="SSF52113">
    <property type="entry name" value="BRCT domain"/>
    <property type="match status" value="1"/>
</dbReference>
<protein>
    <recommendedName>
        <fullName evidence="3">DNA polymerase lambda</fullName>
        <ecNumber evidence="2">2.7.7.7</ecNumber>
    </recommendedName>
</protein>
<dbReference type="SUPFAM" id="SSF81301">
    <property type="entry name" value="Nucleotidyltransferase"/>
    <property type="match status" value="1"/>
</dbReference>
<dbReference type="PANTHER" id="PTHR11276:SF28">
    <property type="entry name" value="DNA POLYMERASE LAMBDA"/>
    <property type="match status" value="1"/>
</dbReference>
<evidence type="ECO:0000256" key="2">
    <source>
        <dbReference type="ARBA" id="ARBA00012417"/>
    </source>
</evidence>
<dbReference type="PROSITE" id="PS50172">
    <property type="entry name" value="BRCT"/>
    <property type="match status" value="1"/>
</dbReference>
<feature type="region of interest" description="Disordered" evidence="14">
    <location>
        <begin position="585"/>
        <end position="647"/>
    </location>
</feature>
<sequence length="1082" mass="120307">MSSDESLSPAVSSDVFSTFAEAKFSLNATLTSYQELNADDDTKKLLETCFKYFPPDGQVNLSEDVCGCCNDNELRQLAASIDTGLLRPLLSKGGKTPAITPSPHSSFHDSVENLLSLDFSPASRNDQERLRGNCLERDGYRCAISKIWSSGHDFPSGESSGILQAVHIIPFALGSFTSDDERQHTSEVWANIFRYFPALSATLNISPEDVNREDNMMAMITPLHEEFGHFDFVLEATQTPNRYRLKRFPRFGSAYTFFLPHDGIVTLTSNDPNCYLPEPRYLQLHAAIGNILHESGWAEKIEKLIRDLGEIGGLALSKDGCTNVGDLLSVSRLSLLASNSRPMNSKAPAPPSETGLAYLGTMKDLFPTKKSFFATLDRLDDADDADDADEEDKNWGSFLTFADKELDKPNPKKVALSSERIPLLRANSDPITSCDLQSKRSSPVAVPNPAPSNCPRTTGTMPTTKSGGPPQKKRKTNNAKIIPDDQQIFKGLIFFFFPNNDISPFRRLRIQRAQDYGARWSQNWTTDVTHVIMDKGLLSSDLLGYLKLENLPTSVALVNESYPSECIQFRSVLDTSHLRFRVNGTPTTAEKEKSPVAAPPPPDSLPLKPSRREKNQSPERYLSSVDEPTPNSLPKNFPETVPESVPDAVFSEPVPETATEEACKRGKWERDALDDIIDEAKATSHLPLEPLEFPIDESAADASDIETSSSGEESKSSWKTRKKSAGEGKGKDKDKSDWTKGFACMQKFDPDTKLDNPNSRTIEVLQQMLEYYTQTADQWRVMAYRKAINALRKQPSKIVTRAQARAIPGIGERLADKIEEIVLTNRLRRLENANHTPEDLIIKEFLGVYGAGLPQASKWVAQGYRSLKDLLERAPLTKQQRIGVERHSDFAQRIPRKEVEAHGAIVRKAVQAVDRDMQVIIGGSYRRGALTCGDVDCLITKPGATLEQIRTMMLGLVVPRLFNSGFLQASLAISSPQDGSKWHGASALPGTTLWRRIDLLFVPDAEIGAALIYFTGNDIFNRSMRLLARKKGMCLNQKGLYADVLRDQQVKLNGGRLVEGRDERRIFAVLGVPWRPPEHRIC</sequence>
<feature type="compositionally biased region" description="Basic and acidic residues" evidence="14">
    <location>
        <begin position="724"/>
        <end position="736"/>
    </location>
</feature>
<reference evidence="16 17" key="1">
    <citation type="journal article" date="2014" name="Nat. Commun.">
        <title>Multiple recent horizontal transfers of a large genomic region in cheese making fungi.</title>
        <authorList>
            <person name="Cheeseman K."/>
            <person name="Ropars J."/>
            <person name="Renault P."/>
            <person name="Dupont J."/>
            <person name="Gouzy J."/>
            <person name="Branca A."/>
            <person name="Abraham A.L."/>
            <person name="Ceppi M."/>
            <person name="Conseiller E."/>
            <person name="Debuchy R."/>
            <person name="Malagnac F."/>
            <person name="Goarin A."/>
            <person name="Silar P."/>
            <person name="Lacoste S."/>
            <person name="Sallet E."/>
            <person name="Bensimon A."/>
            <person name="Giraud T."/>
            <person name="Brygoo Y."/>
        </authorList>
    </citation>
    <scope>NUCLEOTIDE SEQUENCE [LARGE SCALE GENOMIC DNA]</scope>
    <source>
        <strain evidence="17">FM 013</strain>
    </source>
</reference>
<dbReference type="Gene3D" id="3.40.50.10190">
    <property type="entry name" value="BRCT domain"/>
    <property type="match status" value="1"/>
</dbReference>
<organism evidence="16 17">
    <name type="scientific">Penicillium camemberti (strain FM 013)</name>
    <dbReference type="NCBI Taxonomy" id="1429867"/>
    <lineage>
        <taxon>Eukaryota</taxon>
        <taxon>Fungi</taxon>
        <taxon>Dikarya</taxon>
        <taxon>Ascomycota</taxon>
        <taxon>Pezizomycotina</taxon>
        <taxon>Eurotiomycetes</taxon>
        <taxon>Eurotiomycetidae</taxon>
        <taxon>Eurotiales</taxon>
        <taxon>Aspergillaceae</taxon>
        <taxon>Penicillium</taxon>
    </lineage>
</organism>
<evidence type="ECO:0000256" key="8">
    <source>
        <dbReference type="ARBA" id="ARBA00022763"/>
    </source>
</evidence>
<dbReference type="Pfam" id="PF13391">
    <property type="entry name" value="HNH_2"/>
    <property type="match status" value="1"/>
</dbReference>
<feature type="active site" description="Nucleophile; Schiff-base intermediate with DNA; for 5'-dRP lyase activity" evidence="13">
    <location>
        <position position="817"/>
    </location>
</feature>
<dbReference type="GO" id="GO:0006303">
    <property type="term" value="P:double-strand break repair via nonhomologous end joining"/>
    <property type="evidence" value="ECO:0007669"/>
    <property type="project" value="TreeGrafter"/>
</dbReference>
<keyword evidence="9" id="KW-0239">DNA-directed DNA polymerase</keyword>
<feature type="domain" description="BRCT" evidence="15">
    <location>
        <begin position="484"/>
        <end position="580"/>
    </location>
</feature>
<feature type="region of interest" description="Disordered" evidence="14">
    <location>
        <begin position="432"/>
        <end position="478"/>
    </location>
</feature>
<dbReference type="InterPro" id="IPR043519">
    <property type="entry name" value="NT_sf"/>
</dbReference>
<keyword evidence="4" id="KW-0237">DNA synthesis</keyword>
<evidence type="ECO:0000256" key="13">
    <source>
        <dbReference type="PIRSR" id="PIRSR622312-50"/>
    </source>
</evidence>
<dbReference type="InterPro" id="IPR003615">
    <property type="entry name" value="HNH_nuc"/>
</dbReference>
<dbReference type="InterPro" id="IPR037160">
    <property type="entry name" value="DNA_Pol_thumb_sf"/>
</dbReference>
<evidence type="ECO:0000313" key="17">
    <source>
        <dbReference type="Proteomes" id="UP000053732"/>
    </source>
</evidence>
<dbReference type="GO" id="GO:0003887">
    <property type="term" value="F:DNA-directed DNA polymerase activity"/>
    <property type="evidence" value="ECO:0007669"/>
    <property type="project" value="UniProtKB-KW"/>
</dbReference>
<dbReference type="InterPro" id="IPR027421">
    <property type="entry name" value="DNA_pol_lamdba_lyase_dom_sf"/>
</dbReference>
<keyword evidence="10" id="KW-0234">DNA repair</keyword>
<evidence type="ECO:0000256" key="14">
    <source>
        <dbReference type="SAM" id="MobiDB-lite"/>
    </source>
</evidence>
<dbReference type="InterPro" id="IPR028207">
    <property type="entry name" value="DNA_pol_B_palm_palm"/>
</dbReference>
<dbReference type="PRINTS" id="PR00869">
    <property type="entry name" value="DNAPOLX"/>
</dbReference>
<dbReference type="EC" id="2.7.7.7" evidence="2"/>
<dbReference type="FunFam" id="1.10.150.110:FF:000005">
    <property type="entry name" value="DNA polymerase POL4"/>
    <property type="match status" value="1"/>
</dbReference>
<dbReference type="InterPro" id="IPR010996">
    <property type="entry name" value="HHH_MUS81"/>
</dbReference>
<dbReference type="GO" id="GO:0003677">
    <property type="term" value="F:DNA binding"/>
    <property type="evidence" value="ECO:0007669"/>
    <property type="project" value="InterPro"/>
</dbReference>
<dbReference type="Proteomes" id="UP000053732">
    <property type="component" value="Unassembled WGS sequence"/>
</dbReference>
<evidence type="ECO:0000256" key="9">
    <source>
        <dbReference type="ARBA" id="ARBA00022932"/>
    </source>
</evidence>
<gene>
    <name evidence="16" type="ORF">PCAMFM013_S003g000012</name>
</gene>
<dbReference type="Gene3D" id="1.10.150.20">
    <property type="entry name" value="5' to 3' exonuclease, C-terminal subdomain"/>
    <property type="match status" value="1"/>
</dbReference>
<dbReference type="Pfam" id="PF14792">
    <property type="entry name" value="DNA_pol_B_palm"/>
    <property type="match status" value="1"/>
</dbReference>
<dbReference type="Pfam" id="PF14791">
    <property type="entry name" value="DNA_pol_B_thumb"/>
    <property type="match status" value="1"/>
</dbReference>
<feature type="region of interest" description="Disordered" evidence="14">
    <location>
        <begin position="700"/>
        <end position="736"/>
    </location>
</feature>
<evidence type="ECO:0000256" key="6">
    <source>
        <dbReference type="ARBA" id="ARBA00022695"/>
    </source>
</evidence>
<keyword evidence="7" id="KW-0235">DNA replication</keyword>
<evidence type="ECO:0000256" key="3">
    <source>
        <dbReference type="ARBA" id="ARBA00016513"/>
    </source>
</evidence>
<dbReference type="InterPro" id="IPR018944">
    <property type="entry name" value="DNA_pol_lambd_fingers_domain"/>
</dbReference>
<dbReference type="GO" id="GO:0005634">
    <property type="term" value="C:nucleus"/>
    <property type="evidence" value="ECO:0007669"/>
    <property type="project" value="TreeGrafter"/>
</dbReference>
<evidence type="ECO:0000256" key="10">
    <source>
        <dbReference type="ARBA" id="ARBA00023204"/>
    </source>
</evidence>
<dbReference type="EMBL" id="HG793136">
    <property type="protein sequence ID" value="CRL19221.1"/>
    <property type="molecule type" value="Genomic_DNA"/>
</dbReference>
<dbReference type="GO" id="GO:0016829">
    <property type="term" value="F:lyase activity"/>
    <property type="evidence" value="ECO:0007669"/>
    <property type="project" value="UniProtKB-KW"/>
</dbReference>
<dbReference type="SUPFAM" id="SSF81585">
    <property type="entry name" value="PsbU/PolX domain-like"/>
    <property type="match status" value="1"/>
</dbReference>
<dbReference type="Gene3D" id="3.30.210.10">
    <property type="entry name" value="DNA polymerase, thumb domain"/>
    <property type="match status" value="1"/>
</dbReference>
<dbReference type="AlphaFoldDB" id="A0A0G4NYU5"/>
<keyword evidence="17" id="KW-1185">Reference proteome</keyword>
<dbReference type="STRING" id="1429867.A0A0G4NYU5"/>
<dbReference type="Pfam" id="PF14716">
    <property type="entry name" value="HHH_8"/>
    <property type="match status" value="1"/>
</dbReference>
<evidence type="ECO:0000256" key="5">
    <source>
        <dbReference type="ARBA" id="ARBA00022679"/>
    </source>
</evidence>
<keyword evidence="8" id="KW-0227">DNA damage</keyword>
<feature type="compositionally biased region" description="Polar residues" evidence="14">
    <location>
        <begin position="454"/>
        <end position="466"/>
    </location>
</feature>
<dbReference type="InterPro" id="IPR029398">
    <property type="entry name" value="PolB_thumb"/>
</dbReference>
<keyword evidence="5" id="KW-0808">Transferase</keyword>
<keyword evidence="11" id="KW-0456">Lyase</keyword>
<dbReference type="InterPro" id="IPR022312">
    <property type="entry name" value="DNA_pol_X"/>
</dbReference>